<evidence type="ECO:0000256" key="12">
    <source>
        <dbReference type="SAM" id="SignalP"/>
    </source>
</evidence>
<gene>
    <name evidence="15" type="ORF">RRG08_041170</name>
</gene>
<dbReference type="InterPro" id="IPR051418">
    <property type="entry name" value="Spondin/Thrombospondin_T1"/>
</dbReference>
<dbReference type="InterPro" id="IPR038678">
    <property type="entry name" value="Spondin_N_sf"/>
</dbReference>
<evidence type="ECO:0000256" key="7">
    <source>
        <dbReference type="ARBA" id="ARBA00022889"/>
    </source>
</evidence>
<dbReference type="SUPFAM" id="SSF82895">
    <property type="entry name" value="TSP-1 type 1 repeat"/>
    <property type="match status" value="4"/>
</dbReference>
<feature type="domain" description="Spondin" evidence="14">
    <location>
        <begin position="40"/>
        <end position="233"/>
    </location>
</feature>
<dbReference type="PROSITE" id="PS00280">
    <property type="entry name" value="BPTI_KUNITZ_1"/>
    <property type="match status" value="1"/>
</dbReference>
<keyword evidence="7" id="KW-0130">Cell adhesion</keyword>
<dbReference type="PANTHER" id="PTHR11311:SF16">
    <property type="entry name" value="SPONDIN-1"/>
    <property type="match status" value="1"/>
</dbReference>
<evidence type="ECO:0000259" key="13">
    <source>
        <dbReference type="PROSITE" id="PS50279"/>
    </source>
</evidence>
<feature type="compositionally biased region" description="Polar residues" evidence="11">
    <location>
        <begin position="264"/>
        <end position="275"/>
    </location>
</feature>
<evidence type="ECO:0000256" key="10">
    <source>
        <dbReference type="ARBA" id="ARBA00023180"/>
    </source>
</evidence>
<sequence length="758" mass="88038">MDTHRSQSGIVALLLVCAVLATQRDSASATSSDHSGQRVGQDECCACGHAMYTVEFQGMWSRNTHPKGFPDEKNSFQLHWSNLVGASHSNDYRVWEYGQFSSRAVKEVCEYGSSRSLENELKENSEKIRTVVKTEQLWGPKRILEPLNAVYTVNKKKHLLSLITMVGPSPDWCLGISGESMCGANCTWKDTVEVDLYPWDAGTDSRVTYLGRKMPTVPAERIHRLTNTNPNDRDSPFYGVDIKPFARLTMRKKKEACTDDEGKSTSAEKSPSTEELVSMMKKKMMMNKKFEMEKCATSPWSEWADCSNSCGSGVRERRRMLKNPGVTADMCDLELVDTQSCVGDCKARTKKLSDSFIMRHDEERDPTDTCAVTEWSVWSPCSATCGLGMKERWRMFLFNPEQRVDCGIHLMEKDLCRGEIFDCQKAIMMKNFTAICQQPLDVGPCRGDFPRWFYNHTMEKCQTFSYGGCRGNENRFDTESECVDLCADYMASLHRNGGMGRKHRMSLQDMEMQKVMMKEKERMMAKQRMREKQQTMQQDMLRKQEMMRKLRMMEEQRKEQERKAAEMKRQMMRKHSQNQGDEEVSSRPERGNTKMMRRKQRMMKKKQMMERRRRRRRRQRKDEDGERVDCMVTPWSNWSECSATCGKGIIMKTRMIKVEAKNGGWRCPRRLVKKKKCRQKKCPVDCEMSQWNEWSACTKTCGDSSVQIRKRRRVRKPKRGGLACPSRKERRFCNVPLCLDSDVQSKFDSMRKADFFIS</sequence>
<keyword evidence="4" id="KW-0646">Protease inhibitor</keyword>
<dbReference type="Gene3D" id="2.60.40.2130">
    <property type="entry name" value="F-spondin domain"/>
    <property type="match status" value="1"/>
</dbReference>
<keyword evidence="2" id="KW-0964">Secreted</keyword>
<evidence type="ECO:0000313" key="15">
    <source>
        <dbReference type="EMBL" id="KAK3724690.1"/>
    </source>
</evidence>
<evidence type="ECO:0000256" key="5">
    <source>
        <dbReference type="ARBA" id="ARBA00022723"/>
    </source>
</evidence>
<dbReference type="SMART" id="SM00131">
    <property type="entry name" value="KU"/>
    <property type="match status" value="1"/>
</dbReference>
<dbReference type="Pfam" id="PF06468">
    <property type="entry name" value="Spond_N"/>
    <property type="match status" value="1"/>
</dbReference>
<organism evidence="15 16">
    <name type="scientific">Elysia crispata</name>
    <name type="common">lettuce slug</name>
    <dbReference type="NCBI Taxonomy" id="231223"/>
    <lineage>
        <taxon>Eukaryota</taxon>
        <taxon>Metazoa</taxon>
        <taxon>Spiralia</taxon>
        <taxon>Lophotrochozoa</taxon>
        <taxon>Mollusca</taxon>
        <taxon>Gastropoda</taxon>
        <taxon>Heterobranchia</taxon>
        <taxon>Euthyneura</taxon>
        <taxon>Panpulmonata</taxon>
        <taxon>Sacoglossa</taxon>
        <taxon>Placobranchoidea</taxon>
        <taxon>Plakobranchidae</taxon>
        <taxon>Elysia</taxon>
    </lineage>
</organism>
<reference evidence="15" key="1">
    <citation type="journal article" date="2023" name="G3 (Bethesda)">
        <title>A reference genome for the long-term kleptoplast-retaining sea slug Elysia crispata morphotype clarki.</title>
        <authorList>
            <person name="Eastman K.E."/>
            <person name="Pendleton A.L."/>
            <person name="Shaikh M.A."/>
            <person name="Suttiyut T."/>
            <person name="Ogas R."/>
            <person name="Tomko P."/>
            <person name="Gavelis G."/>
            <person name="Widhalm J.R."/>
            <person name="Wisecaver J.H."/>
        </authorList>
    </citation>
    <scope>NUCLEOTIDE SEQUENCE</scope>
    <source>
        <strain evidence="15">ECLA1</strain>
    </source>
</reference>
<dbReference type="GO" id="GO:0031012">
    <property type="term" value="C:extracellular matrix"/>
    <property type="evidence" value="ECO:0007669"/>
    <property type="project" value="TreeGrafter"/>
</dbReference>
<dbReference type="FunFam" id="2.60.40.2130:FF:000002">
    <property type="entry name" value="Putative Spondin-1"/>
    <property type="match status" value="1"/>
</dbReference>
<dbReference type="Pfam" id="PF00014">
    <property type="entry name" value="Kunitz_BPTI"/>
    <property type="match status" value="1"/>
</dbReference>
<dbReference type="Proteomes" id="UP001283361">
    <property type="component" value="Unassembled WGS sequence"/>
</dbReference>
<feature type="region of interest" description="Disordered" evidence="11">
    <location>
        <begin position="554"/>
        <end position="626"/>
    </location>
</feature>
<feature type="region of interest" description="Disordered" evidence="11">
    <location>
        <begin position="256"/>
        <end position="275"/>
    </location>
</feature>
<dbReference type="EMBL" id="JAWDGP010007341">
    <property type="protein sequence ID" value="KAK3724690.1"/>
    <property type="molecule type" value="Genomic_DNA"/>
</dbReference>
<feature type="chain" id="PRO_5042247175" description="Spondin-1" evidence="12">
    <location>
        <begin position="30"/>
        <end position="758"/>
    </location>
</feature>
<dbReference type="Pfam" id="PF19028">
    <property type="entry name" value="TSP1_spondin"/>
    <property type="match status" value="2"/>
</dbReference>
<dbReference type="InterPro" id="IPR020901">
    <property type="entry name" value="Prtase_inh_Kunz-CS"/>
</dbReference>
<dbReference type="PROSITE" id="PS50092">
    <property type="entry name" value="TSP1"/>
    <property type="match status" value="4"/>
</dbReference>
<evidence type="ECO:0000256" key="3">
    <source>
        <dbReference type="ARBA" id="ARBA00022530"/>
    </source>
</evidence>
<evidence type="ECO:0000256" key="4">
    <source>
        <dbReference type="ARBA" id="ARBA00022690"/>
    </source>
</evidence>
<evidence type="ECO:0000256" key="9">
    <source>
        <dbReference type="ARBA" id="ARBA00023157"/>
    </source>
</evidence>
<dbReference type="FunFam" id="4.10.410.10:FF:000011">
    <property type="entry name" value="Tissue factor pathway inhibitor"/>
    <property type="match status" value="1"/>
</dbReference>
<dbReference type="SMART" id="SM00209">
    <property type="entry name" value="TSP1"/>
    <property type="match status" value="4"/>
</dbReference>
<keyword evidence="8" id="KW-0722">Serine protease inhibitor</keyword>
<feature type="signal peptide" evidence="12">
    <location>
        <begin position="1"/>
        <end position="29"/>
    </location>
</feature>
<accession>A0AAE0XXR0</accession>
<evidence type="ECO:0008006" key="17">
    <source>
        <dbReference type="Google" id="ProtNLM"/>
    </source>
</evidence>
<dbReference type="InterPro" id="IPR044004">
    <property type="entry name" value="TSP1_spondin_dom"/>
</dbReference>
<dbReference type="CDD" id="cd00109">
    <property type="entry name" value="Kunitz-type"/>
    <property type="match status" value="1"/>
</dbReference>
<comment type="caution">
    <text evidence="15">The sequence shown here is derived from an EMBL/GenBank/DDBJ whole genome shotgun (WGS) entry which is preliminary data.</text>
</comment>
<dbReference type="PROSITE" id="PS50279">
    <property type="entry name" value="BPTI_KUNITZ_2"/>
    <property type="match status" value="1"/>
</dbReference>
<evidence type="ECO:0000256" key="8">
    <source>
        <dbReference type="ARBA" id="ARBA00022900"/>
    </source>
</evidence>
<keyword evidence="5" id="KW-0479">Metal-binding</keyword>
<proteinExistence type="predicted"/>
<dbReference type="NCBIfam" id="NF038123">
    <property type="entry name" value="NF038123_dom"/>
    <property type="match status" value="1"/>
</dbReference>
<dbReference type="InterPro" id="IPR036880">
    <property type="entry name" value="Kunitz_BPTI_sf"/>
</dbReference>
<keyword evidence="10" id="KW-0325">Glycoprotein</keyword>
<name>A0AAE0XXR0_9GAST</name>
<dbReference type="InterPro" id="IPR036383">
    <property type="entry name" value="TSP1_rpt_sf"/>
</dbReference>
<dbReference type="SUPFAM" id="SSF57362">
    <property type="entry name" value="BPTI-like"/>
    <property type="match status" value="1"/>
</dbReference>
<dbReference type="PROSITE" id="PS51020">
    <property type="entry name" value="SPONDIN"/>
    <property type="match status" value="1"/>
</dbReference>
<dbReference type="GO" id="GO:0046872">
    <property type="term" value="F:metal ion binding"/>
    <property type="evidence" value="ECO:0007669"/>
    <property type="project" value="UniProtKB-KW"/>
</dbReference>
<dbReference type="AlphaFoldDB" id="A0AAE0XXR0"/>
<feature type="compositionally biased region" description="Basic residues" evidence="11">
    <location>
        <begin position="595"/>
        <end position="619"/>
    </location>
</feature>
<comment type="subcellular location">
    <subcellularLocation>
        <location evidence="1">Secreted</location>
        <location evidence="1">Extracellular space</location>
        <location evidence="1">Extracellular matrix</location>
    </subcellularLocation>
</comment>
<dbReference type="GO" id="GO:0004867">
    <property type="term" value="F:serine-type endopeptidase inhibitor activity"/>
    <property type="evidence" value="ECO:0007669"/>
    <property type="project" value="UniProtKB-KW"/>
</dbReference>
<dbReference type="PANTHER" id="PTHR11311">
    <property type="entry name" value="SPONDIN"/>
    <property type="match status" value="1"/>
</dbReference>
<dbReference type="GO" id="GO:0007155">
    <property type="term" value="P:cell adhesion"/>
    <property type="evidence" value="ECO:0007669"/>
    <property type="project" value="UniProtKB-KW"/>
</dbReference>
<keyword evidence="16" id="KW-1185">Reference proteome</keyword>
<evidence type="ECO:0000256" key="11">
    <source>
        <dbReference type="SAM" id="MobiDB-lite"/>
    </source>
</evidence>
<dbReference type="InterPro" id="IPR009465">
    <property type="entry name" value="Spondin_N"/>
</dbReference>
<protein>
    <recommendedName>
        <fullName evidence="17">Spondin-1</fullName>
    </recommendedName>
</protein>
<keyword evidence="3" id="KW-0272">Extracellular matrix</keyword>
<keyword evidence="6 12" id="KW-0732">Signal</keyword>
<evidence type="ECO:0000256" key="1">
    <source>
        <dbReference type="ARBA" id="ARBA00004498"/>
    </source>
</evidence>
<evidence type="ECO:0000256" key="2">
    <source>
        <dbReference type="ARBA" id="ARBA00022525"/>
    </source>
</evidence>
<feature type="compositionally biased region" description="Basic and acidic residues" evidence="11">
    <location>
        <begin position="554"/>
        <end position="569"/>
    </location>
</feature>
<evidence type="ECO:0000256" key="6">
    <source>
        <dbReference type="ARBA" id="ARBA00022729"/>
    </source>
</evidence>
<dbReference type="Gene3D" id="4.10.410.10">
    <property type="entry name" value="Pancreatic trypsin inhibitor Kunitz domain"/>
    <property type="match status" value="1"/>
</dbReference>
<dbReference type="InterPro" id="IPR002223">
    <property type="entry name" value="Kunitz_BPTI"/>
</dbReference>
<dbReference type="Gene3D" id="2.20.100.10">
    <property type="entry name" value="Thrombospondin type-1 (TSP1) repeat"/>
    <property type="match status" value="4"/>
</dbReference>
<dbReference type="PRINTS" id="PR00759">
    <property type="entry name" value="BASICPTASE"/>
</dbReference>
<evidence type="ECO:0000259" key="14">
    <source>
        <dbReference type="PROSITE" id="PS51020"/>
    </source>
</evidence>
<dbReference type="Pfam" id="PF00090">
    <property type="entry name" value="TSP_1"/>
    <property type="match status" value="2"/>
</dbReference>
<dbReference type="InterPro" id="IPR000884">
    <property type="entry name" value="TSP1_rpt"/>
</dbReference>
<feature type="domain" description="BPTI/Kunitz inhibitor" evidence="13">
    <location>
        <begin position="436"/>
        <end position="486"/>
    </location>
</feature>
<keyword evidence="9" id="KW-1015">Disulfide bond</keyword>
<evidence type="ECO:0000313" key="16">
    <source>
        <dbReference type="Proteomes" id="UP001283361"/>
    </source>
</evidence>